<dbReference type="EMBL" id="CP003130">
    <property type="protein sequence ID" value="AEU36337.1"/>
    <property type="molecule type" value="Genomic_DNA"/>
</dbReference>
<gene>
    <name evidence="5" type="ordered locus">AciX8_2007</name>
</gene>
<name>G8NSZ4_GRAMM</name>
<keyword evidence="6" id="KW-1185">Reference proteome</keyword>
<evidence type="ECO:0000256" key="2">
    <source>
        <dbReference type="PROSITE-ProRule" id="PRU00278"/>
    </source>
</evidence>
<feature type="compositionally biased region" description="Polar residues" evidence="3">
    <location>
        <begin position="498"/>
        <end position="509"/>
    </location>
</feature>
<dbReference type="InterPro" id="IPR000297">
    <property type="entry name" value="PPIase_PpiC"/>
</dbReference>
<keyword evidence="2 5" id="KW-0413">Isomerase</keyword>
<evidence type="ECO:0000256" key="1">
    <source>
        <dbReference type="ARBA" id="ARBA00022764"/>
    </source>
</evidence>
<keyword evidence="2" id="KW-0697">Rotamase</keyword>
<organism evidence="5 6">
    <name type="scientific">Granulicella mallensis (strain ATCC BAA-1857 / DSM 23137 / MP5ACTX8)</name>
    <dbReference type="NCBI Taxonomy" id="682795"/>
    <lineage>
        <taxon>Bacteria</taxon>
        <taxon>Pseudomonadati</taxon>
        <taxon>Acidobacteriota</taxon>
        <taxon>Terriglobia</taxon>
        <taxon>Terriglobales</taxon>
        <taxon>Acidobacteriaceae</taxon>
        <taxon>Granulicella</taxon>
    </lineage>
</organism>
<evidence type="ECO:0000256" key="3">
    <source>
        <dbReference type="SAM" id="MobiDB-lite"/>
    </source>
</evidence>
<dbReference type="PANTHER" id="PTHR47245:SF2">
    <property type="entry name" value="PEPTIDYL-PROLYL CIS-TRANS ISOMERASE HP_0175-RELATED"/>
    <property type="match status" value="1"/>
</dbReference>
<keyword evidence="1" id="KW-0574">Periplasm</keyword>
<dbReference type="SUPFAM" id="SSF109998">
    <property type="entry name" value="Triger factor/SurA peptide-binding domain-like"/>
    <property type="match status" value="1"/>
</dbReference>
<dbReference type="AlphaFoldDB" id="G8NSZ4"/>
<dbReference type="SUPFAM" id="SSF54534">
    <property type="entry name" value="FKBP-like"/>
    <property type="match status" value="1"/>
</dbReference>
<dbReference type="InterPro" id="IPR046357">
    <property type="entry name" value="PPIase_dom_sf"/>
</dbReference>
<dbReference type="InterPro" id="IPR015391">
    <property type="entry name" value="SurA_N"/>
</dbReference>
<dbReference type="InterPro" id="IPR027304">
    <property type="entry name" value="Trigger_fact/SurA_dom_sf"/>
</dbReference>
<dbReference type="PANTHER" id="PTHR47245">
    <property type="entry name" value="PEPTIDYLPROLYL ISOMERASE"/>
    <property type="match status" value="1"/>
</dbReference>
<feature type="compositionally biased region" description="Basic and acidic residues" evidence="3">
    <location>
        <begin position="536"/>
        <end position="553"/>
    </location>
</feature>
<dbReference type="HOGENOM" id="CLU_430707_0_0_0"/>
<sequence length="635" mass="67798" precursor="true">MIEKHTRKNAMSRLVAGAPFAGILLFAVAGAGSTLYAQTKAQQPNYPMPSGFGTGIPLQLPSLPVPTPITPNGTVVEDVIARVNDQIITRSEYLRSEQQLLQEAQQQSASPADFESRRRDLLRDMIDEQLLLSKGKELGITGDAETIRELDEIRKRNHLDSMEALEKAASQQGVSFEDFKQGIRNNAIRQQVVQEEVSRHLNMTHAQEDAYYAAHGKDFEVPEQIHLSEILVTTPDNATDAQVAAAQAKADDLEAKLKAGTSFADLAKSSSGGPTAAAGGDLGDFKRGSLGDVLENATFPLPEGGFTAPIRTRQGFVILRVDKHQAAGIPPLADIEPQVQQAIYLDALQPALRAYLTKARQDAYMDIDAKDGFIDTGSSHPGARPGDIGYTVYTPPPLKKKTIKHQRNEQKKAVAAQAELAAARAKVAQKNAERAAVQAAKSGGGNVKNASKSSKPPKIHREKVRFGQAPRNALPTGTAETTTENAPLAGQAPGVAMAQTNSTSISTGTGVDPNDNPLTPQEAPTHKTRLSQRQVQENDAHLQSKLNKADAKAAVRPVKADVQTDASETHQAAALGLNGDTAKKVKKKRKKGDPKERLQEKAKPVDTSQPIAPTVNPALGGSAPALPPVAPSTPN</sequence>
<dbReference type="STRING" id="682795.AciX8_2007"/>
<protein>
    <submittedName>
        <fullName evidence="5">PpiC-type peptidyl-prolyl cis-trans isomerase</fullName>
    </submittedName>
</protein>
<dbReference type="KEGG" id="gma:AciX8_2007"/>
<dbReference type="Proteomes" id="UP000007113">
    <property type="component" value="Chromosome"/>
</dbReference>
<proteinExistence type="predicted"/>
<dbReference type="PROSITE" id="PS50198">
    <property type="entry name" value="PPIC_PPIASE_2"/>
    <property type="match status" value="1"/>
</dbReference>
<feature type="region of interest" description="Disordered" evidence="3">
    <location>
        <begin position="433"/>
        <end position="635"/>
    </location>
</feature>
<evidence type="ECO:0000313" key="6">
    <source>
        <dbReference type="Proteomes" id="UP000007113"/>
    </source>
</evidence>
<dbReference type="eggNOG" id="COG0760">
    <property type="taxonomic scope" value="Bacteria"/>
</dbReference>
<evidence type="ECO:0000313" key="5">
    <source>
        <dbReference type="EMBL" id="AEU36337.1"/>
    </source>
</evidence>
<dbReference type="Pfam" id="PF09312">
    <property type="entry name" value="SurA_N"/>
    <property type="match status" value="1"/>
</dbReference>
<feature type="compositionally biased region" description="Pro residues" evidence="3">
    <location>
        <begin position="625"/>
        <end position="635"/>
    </location>
</feature>
<accession>G8NSZ4</accession>
<dbReference type="Pfam" id="PF00639">
    <property type="entry name" value="Rotamase"/>
    <property type="match status" value="1"/>
</dbReference>
<dbReference type="InterPro" id="IPR050245">
    <property type="entry name" value="PrsA_foldase"/>
</dbReference>
<feature type="compositionally biased region" description="Basic and acidic residues" evidence="3">
    <location>
        <begin position="593"/>
        <end position="604"/>
    </location>
</feature>
<feature type="domain" description="PpiC" evidence="4">
    <location>
        <begin position="222"/>
        <end position="323"/>
    </location>
</feature>
<dbReference type="RefSeq" id="WP_014265215.1">
    <property type="nucleotide sequence ID" value="NC_016631.1"/>
</dbReference>
<reference evidence="5 6" key="1">
    <citation type="submission" date="2011-11" db="EMBL/GenBank/DDBJ databases">
        <title>Complete sequence of Granulicella mallensis MP5ACTX8.</title>
        <authorList>
            <consortium name="US DOE Joint Genome Institute"/>
            <person name="Lucas S."/>
            <person name="Copeland A."/>
            <person name="Lapidus A."/>
            <person name="Cheng J.-F."/>
            <person name="Goodwin L."/>
            <person name="Pitluck S."/>
            <person name="Peters L."/>
            <person name="Lu M."/>
            <person name="Detter J.C."/>
            <person name="Han C."/>
            <person name="Tapia R."/>
            <person name="Land M."/>
            <person name="Hauser L."/>
            <person name="Kyrpides N."/>
            <person name="Ivanova N."/>
            <person name="Mikhailova N."/>
            <person name="Pagani I."/>
            <person name="Rawat S."/>
            <person name="Mannisto M."/>
            <person name="Haggblom M."/>
            <person name="Woyke T."/>
        </authorList>
    </citation>
    <scope>NUCLEOTIDE SEQUENCE [LARGE SCALE GENOMIC DNA]</scope>
    <source>
        <strain evidence="6">ATCC BAA-1857 / DSM 23137 / MP5ACTX8</strain>
    </source>
</reference>
<evidence type="ECO:0000259" key="4">
    <source>
        <dbReference type="PROSITE" id="PS50198"/>
    </source>
</evidence>
<dbReference type="InterPro" id="IPR023058">
    <property type="entry name" value="PPIase_PpiC_CS"/>
</dbReference>
<dbReference type="PROSITE" id="PS01096">
    <property type="entry name" value="PPIC_PPIASE_1"/>
    <property type="match status" value="1"/>
</dbReference>
<dbReference type="Gene3D" id="1.10.4030.10">
    <property type="entry name" value="Porin chaperone SurA, peptide-binding domain"/>
    <property type="match status" value="1"/>
</dbReference>
<dbReference type="GO" id="GO:0003755">
    <property type="term" value="F:peptidyl-prolyl cis-trans isomerase activity"/>
    <property type="evidence" value="ECO:0007669"/>
    <property type="project" value="UniProtKB-KW"/>
</dbReference>
<dbReference type="Gene3D" id="3.10.50.40">
    <property type="match status" value="1"/>
</dbReference>